<accession>A0A7Y8Y321</accession>
<keyword evidence="1" id="KW-0732">Signal</keyword>
<comment type="caution">
    <text evidence="2">The sequence shown here is derived from an EMBL/GenBank/DDBJ whole genome shotgun (WGS) entry which is preliminary data.</text>
</comment>
<dbReference type="InterPro" id="IPR047111">
    <property type="entry name" value="YbaP-like"/>
</dbReference>
<dbReference type="Pfam" id="PF01963">
    <property type="entry name" value="TraB_PrgY_gumN"/>
    <property type="match status" value="1"/>
</dbReference>
<feature type="chain" id="PRO_5031141686" evidence="1">
    <location>
        <begin position="18"/>
        <end position="1229"/>
    </location>
</feature>
<dbReference type="InterPro" id="IPR002816">
    <property type="entry name" value="TraB/PrgY/GumN_fam"/>
</dbReference>
<sequence length="1229" mass="140541">MKKISLVLLLLATSVIAQPKKYQSLLWEISGNGLGQKSYVYGSMHVSDKVSYHLSDSFFTHLLASDFVATESDPSTWITLYDALGMNQFDDLLNSRPFYSRFYQKPLTRENLLPLFQNDNNIVNNLLSRTTENQKDYQEDTYLDMFIYQTGRKYKKKVVGLENAKTSMISVMNAEPAQDENREENMQAITKVLRERTFNQAMLDFYREKNLDMLDSLYVLMTPANYHKALILDRNLVMVKSIDSLARKGSLFAAVGAAHLPGKKGIIELLRDKGYTVKAVIDGYTEKGRTTKKTIDNYFIKPDFSVKSTPDAMISLPMLTKPIYNNQDIGTPDLANGAMINLKRLPLRDYLRESDGFNPQTLDSLFYENIPGTILQKRFYSEDNYSVYDITNKTKTGNAQHSRYYITPLEIICVSMNGNGNYVRKYENEIFANIKLKKSTSAWETVSPAKGGFSVNLPAYHTIYGNRDSSNPENIEINAFDATEKSWYFLSEYAVNDNETLENTAFELKRIQQEFFTQLQIVPSPEDTVLFDNSYESAGRLGQKHFRLKTIVNGQHYYLLGTINASNENTKKFFGSFTVKPFRTDYSVKKFADEQAHFSMDLPEKENEHYFWKISEKAQNFSPDKKNIFKTRDKQYNFVSPSGQTADVFAWSYHRYDFVRNRDTLLVNIRRNILDDYNKTATDDDSIPVAQAFGSDDYDLDGKQSVLPFSTWDKLLKPSKDKNNKQHKAELVNEKLTFDETRQLTRLDATAQRPGSEQAARYVAFVQDGFIWYIRSLVPKAQKDKDFIDRLADSFEPLTQAPEHSLFMKKTGIFIADARSENDSIRYSAFESVDLLQLDKTDLPALKEFLTTFEFRPEETQALSSLLERIGNIKDPQVVPFLESCYRKDNVNAVLQLAIIRALAKQKSKAGYEKIAELLEYDLPLSNNQSEIAGLFFMFGEDAENSKVLYPAIFQYYGVSEYQDPIVQFTTRLISENQVNPKKLKAYRKLLLADARLEAKRVSVWKTKQAADDSYFYGSPTENLKNYANLLYAFKKDKAVAEWFKKAAALDLPEINLELVRLDLANGAKPDQDRVAALLGDPATGFTAYRLFYDDKSGAKWADDEIAKALVASFSDTDENAPTIEFLTTRTTDVGNRKATLFFFRQNQTPKNPNYGLQSSKLVTVAFLGDEHGIDPQAWKFLGSTDISDESKLDEEYDVIIDRLLNSGHSRASFGKQAENNLYYPESDY</sequence>
<proteinExistence type="predicted"/>
<dbReference type="CDD" id="cd14789">
    <property type="entry name" value="Tiki"/>
    <property type="match status" value="1"/>
</dbReference>
<evidence type="ECO:0000313" key="3">
    <source>
        <dbReference type="Proteomes" id="UP000535020"/>
    </source>
</evidence>
<evidence type="ECO:0000313" key="2">
    <source>
        <dbReference type="EMBL" id="NYA71586.1"/>
    </source>
</evidence>
<protein>
    <submittedName>
        <fullName evidence="2">TraB/GumN family protein</fullName>
    </submittedName>
</protein>
<reference evidence="2 3" key="1">
    <citation type="submission" date="2020-07" db="EMBL/GenBank/DDBJ databases">
        <authorList>
            <person name="Sun Q."/>
        </authorList>
    </citation>
    <scope>NUCLEOTIDE SEQUENCE [LARGE SCALE GENOMIC DNA]</scope>
    <source>
        <strain evidence="2 3">MAH-1</strain>
    </source>
</reference>
<dbReference type="AlphaFoldDB" id="A0A7Y8Y321"/>
<evidence type="ECO:0000256" key="1">
    <source>
        <dbReference type="SAM" id="SignalP"/>
    </source>
</evidence>
<dbReference type="RefSeq" id="WP_176006382.1">
    <property type="nucleotide sequence ID" value="NZ_JABWMI010000011.1"/>
</dbReference>
<dbReference type="Proteomes" id="UP000535020">
    <property type="component" value="Unassembled WGS sequence"/>
</dbReference>
<organism evidence="2 3">
    <name type="scientific">Flavobacterium agri</name>
    <dbReference type="NCBI Taxonomy" id="2743471"/>
    <lineage>
        <taxon>Bacteria</taxon>
        <taxon>Pseudomonadati</taxon>
        <taxon>Bacteroidota</taxon>
        <taxon>Flavobacteriia</taxon>
        <taxon>Flavobacteriales</taxon>
        <taxon>Flavobacteriaceae</taxon>
        <taxon>Flavobacterium</taxon>
    </lineage>
</organism>
<feature type="signal peptide" evidence="1">
    <location>
        <begin position="1"/>
        <end position="17"/>
    </location>
</feature>
<dbReference type="EMBL" id="JACBJI010000004">
    <property type="protein sequence ID" value="NYA71586.1"/>
    <property type="molecule type" value="Genomic_DNA"/>
</dbReference>
<dbReference type="PANTHER" id="PTHR40590:SF1">
    <property type="entry name" value="CYTOPLASMIC PROTEIN"/>
    <property type="match status" value="1"/>
</dbReference>
<gene>
    <name evidence="2" type="ORF">HZF10_11680</name>
</gene>
<name>A0A7Y8Y321_9FLAO</name>
<keyword evidence="3" id="KW-1185">Reference proteome</keyword>
<dbReference type="PANTHER" id="PTHR40590">
    <property type="entry name" value="CYTOPLASMIC PROTEIN-RELATED"/>
    <property type="match status" value="1"/>
</dbReference>